<organism evidence="2 3">
    <name type="scientific">Cladobotryum mycophilum</name>
    <dbReference type="NCBI Taxonomy" id="491253"/>
    <lineage>
        <taxon>Eukaryota</taxon>
        <taxon>Fungi</taxon>
        <taxon>Dikarya</taxon>
        <taxon>Ascomycota</taxon>
        <taxon>Pezizomycotina</taxon>
        <taxon>Sordariomycetes</taxon>
        <taxon>Hypocreomycetidae</taxon>
        <taxon>Hypocreales</taxon>
        <taxon>Hypocreaceae</taxon>
        <taxon>Cladobotryum</taxon>
    </lineage>
</organism>
<proteinExistence type="predicted"/>
<evidence type="ECO:0000259" key="1">
    <source>
        <dbReference type="PROSITE" id="PS51186"/>
    </source>
</evidence>
<sequence length="314" mass="35275">MPSYAFSFSTVPAWVTDLLEDRLPYSLVLLRRLQFTKFNDGTTPHARIIFVSDIDDLGVLEAGSRQPTMFTAAYLDFSEGPDTEMFLYSTLHADQQQQSSIEYEEQLGSFLQETSRIREEYGKDTAFGNQVLVGALQTEVRRAFERLGRVQQRPFGYYDKWLFNVHELPQFDESLPNGMYWDEATLDDCHVIVSKTEIPRIAEALMRHPNLVIRLEDKTPIAWALLGLDGSLISLHCEEAYRRKGLAKTLAGKLMRQSMAEYGRGAWGSADVSATNDGSRGMCKALNGKIHWEVSCNDAAHTAQGVCDTGAEIG</sequence>
<name>A0ABR0SW94_9HYPO</name>
<comment type="caution">
    <text evidence="2">The sequence shown here is derived from an EMBL/GenBank/DDBJ whole genome shotgun (WGS) entry which is preliminary data.</text>
</comment>
<dbReference type="SUPFAM" id="SSF55729">
    <property type="entry name" value="Acyl-CoA N-acyltransferases (Nat)"/>
    <property type="match status" value="1"/>
</dbReference>
<dbReference type="Proteomes" id="UP001338125">
    <property type="component" value="Unassembled WGS sequence"/>
</dbReference>
<evidence type="ECO:0000313" key="2">
    <source>
        <dbReference type="EMBL" id="KAK5996446.1"/>
    </source>
</evidence>
<dbReference type="PANTHER" id="PTHR20958:SF6">
    <property type="entry name" value="GLYCINE N-ACYLTRANSFERASE-LIKE PROTEIN"/>
    <property type="match status" value="1"/>
</dbReference>
<evidence type="ECO:0000313" key="3">
    <source>
        <dbReference type="Proteomes" id="UP001338125"/>
    </source>
</evidence>
<gene>
    <name evidence="2" type="ORF">PT974_01780</name>
</gene>
<dbReference type="EMBL" id="JAVFKD010000002">
    <property type="protein sequence ID" value="KAK5996446.1"/>
    <property type="molecule type" value="Genomic_DNA"/>
</dbReference>
<dbReference type="Pfam" id="PF00583">
    <property type="entry name" value="Acetyltransf_1"/>
    <property type="match status" value="1"/>
</dbReference>
<dbReference type="InterPro" id="IPR000182">
    <property type="entry name" value="GNAT_dom"/>
</dbReference>
<dbReference type="PANTHER" id="PTHR20958">
    <property type="entry name" value="GLYCINE N-ACYLTRANSFERASE-LIKE PROTEIN"/>
    <property type="match status" value="1"/>
</dbReference>
<reference evidence="2 3" key="1">
    <citation type="submission" date="2024-01" db="EMBL/GenBank/DDBJ databases">
        <title>Complete genome of Cladobotryum mycophilum ATHUM6906.</title>
        <authorList>
            <person name="Christinaki A.C."/>
            <person name="Myridakis A.I."/>
            <person name="Kouvelis V.N."/>
        </authorList>
    </citation>
    <scope>NUCLEOTIDE SEQUENCE [LARGE SCALE GENOMIC DNA]</scope>
    <source>
        <strain evidence="2 3">ATHUM6906</strain>
    </source>
</reference>
<dbReference type="InterPro" id="IPR016181">
    <property type="entry name" value="Acyl_CoA_acyltransferase"/>
</dbReference>
<dbReference type="PROSITE" id="PS51186">
    <property type="entry name" value="GNAT"/>
    <property type="match status" value="1"/>
</dbReference>
<dbReference type="Gene3D" id="3.40.630.30">
    <property type="match status" value="1"/>
</dbReference>
<protein>
    <recommendedName>
        <fullName evidence="1">N-acetyltransferase domain-containing protein</fullName>
    </recommendedName>
</protein>
<feature type="domain" description="N-acetyltransferase" evidence="1">
    <location>
        <begin position="163"/>
        <end position="314"/>
    </location>
</feature>
<dbReference type="InterPro" id="IPR053225">
    <property type="entry name" value="Acyl-CoA_N-acyltransferase"/>
</dbReference>
<keyword evidence="3" id="KW-1185">Reference proteome</keyword>
<accession>A0ABR0SW94</accession>